<evidence type="ECO:0000313" key="6">
    <source>
        <dbReference type="EMBL" id="MFG6449596.1"/>
    </source>
</evidence>
<comment type="similarity">
    <text evidence="1">Belongs to the LysR transcriptional regulatory family.</text>
</comment>
<protein>
    <submittedName>
        <fullName evidence="6">LysR substrate-binding domain-containing protein</fullName>
    </submittedName>
</protein>
<dbReference type="InterPro" id="IPR036388">
    <property type="entry name" value="WH-like_DNA-bd_sf"/>
</dbReference>
<dbReference type="Pfam" id="PF03466">
    <property type="entry name" value="LysR_substrate"/>
    <property type="match status" value="1"/>
</dbReference>
<reference evidence="6 7" key="1">
    <citation type="submission" date="2024-08" db="EMBL/GenBank/DDBJ databases">
        <authorList>
            <person name="Lu H."/>
        </authorList>
    </citation>
    <scope>NUCLEOTIDE SEQUENCE [LARGE SCALE GENOMIC DNA]</scope>
    <source>
        <strain evidence="6 7">BYS180W</strain>
    </source>
</reference>
<feature type="domain" description="HTH lysR-type" evidence="5">
    <location>
        <begin position="7"/>
        <end position="62"/>
    </location>
</feature>
<evidence type="ECO:0000256" key="4">
    <source>
        <dbReference type="ARBA" id="ARBA00023163"/>
    </source>
</evidence>
<evidence type="ECO:0000256" key="1">
    <source>
        <dbReference type="ARBA" id="ARBA00009437"/>
    </source>
</evidence>
<sequence length="306" mass="33793">MLALSALHDMVLFVEVARTASFSRASRNLQVPPATLSRRIAAMEREFAVRLFDRTTRRVVLTEAGQRYYERCAHLVDQAKLAQEALRESAEKPSGHVRLSMPVDLGVVVIGPLLSEFAQEHPGISFELDLSSRNADLVGERVDLAIRLGQVRDEQLVARQIGSVEQRLFASPAYLARRGVPVQPACLVEHDGIFFPSEQRQSLWRLQADVRGQSTEVVVRGRFFVNNISLMRGLAERGMGVAMLDPGLVQEPLAQGRLVPVLPTWSAPRLPMHAVMASRLQPASVRAVLDYLVARLAPPSGVVLKA</sequence>
<dbReference type="InterPro" id="IPR000847">
    <property type="entry name" value="LysR_HTH_N"/>
</dbReference>
<dbReference type="EMBL" id="JBIGHZ010000006">
    <property type="protein sequence ID" value="MFG6449596.1"/>
    <property type="molecule type" value="Genomic_DNA"/>
</dbReference>
<dbReference type="CDD" id="cd08422">
    <property type="entry name" value="PBP2_CrgA_like"/>
    <property type="match status" value="1"/>
</dbReference>
<dbReference type="PANTHER" id="PTHR30537:SF5">
    <property type="entry name" value="HTH-TYPE TRANSCRIPTIONAL ACTIVATOR TTDR-RELATED"/>
    <property type="match status" value="1"/>
</dbReference>
<keyword evidence="2" id="KW-0805">Transcription regulation</keyword>
<dbReference type="Proteomes" id="UP001606099">
    <property type="component" value="Unassembled WGS sequence"/>
</dbReference>
<dbReference type="InterPro" id="IPR005119">
    <property type="entry name" value="LysR_subst-bd"/>
</dbReference>
<keyword evidence="3" id="KW-0238">DNA-binding</keyword>
<keyword evidence="7" id="KW-1185">Reference proteome</keyword>
<dbReference type="SUPFAM" id="SSF46785">
    <property type="entry name" value="Winged helix' DNA-binding domain"/>
    <property type="match status" value="1"/>
</dbReference>
<dbReference type="InterPro" id="IPR036390">
    <property type="entry name" value="WH_DNA-bd_sf"/>
</dbReference>
<accession>A0ABW7FZ58</accession>
<evidence type="ECO:0000313" key="7">
    <source>
        <dbReference type="Proteomes" id="UP001606099"/>
    </source>
</evidence>
<organism evidence="6 7">
    <name type="scientific">Roseateles rivi</name>
    <dbReference type="NCBI Taxonomy" id="3299028"/>
    <lineage>
        <taxon>Bacteria</taxon>
        <taxon>Pseudomonadati</taxon>
        <taxon>Pseudomonadota</taxon>
        <taxon>Betaproteobacteria</taxon>
        <taxon>Burkholderiales</taxon>
        <taxon>Sphaerotilaceae</taxon>
        <taxon>Roseateles</taxon>
    </lineage>
</organism>
<name>A0ABW7FZ58_9BURK</name>
<dbReference type="InterPro" id="IPR058163">
    <property type="entry name" value="LysR-type_TF_proteobact-type"/>
</dbReference>
<evidence type="ECO:0000256" key="2">
    <source>
        <dbReference type="ARBA" id="ARBA00023015"/>
    </source>
</evidence>
<gene>
    <name evidence="6" type="ORF">ACG0Z6_15330</name>
</gene>
<dbReference type="Gene3D" id="3.40.190.290">
    <property type="match status" value="1"/>
</dbReference>
<keyword evidence="4" id="KW-0804">Transcription</keyword>
<evidence type="ECO:0000256" key="3">
    <source>
        <dbReference type="ARBA" id="ARBA00023125"/>
    </source>
</evidence>
<dbReference type="SUPFAM" id="SSF53850">
    <property type="entry name" value="Periplasmic binding protein-like II"/>
    <property type="match status" value="1"/>
</dbReference>
<dbReference type="PANTHER" id="PTHR30537">
    <property type="entry name" value="HTH-TYPE TRANSCRIPTIONAL REGULATOR"/>
    <property type="match status" value="1"/>
</dbReference>
<proteinExistence type="inferred from homology"/>
<dbReference type="RefSeq" id="WP_394462971.1">
    <property type="nucleotide sequence ID" value="NZ_JBIGHZ010000006.1"/>
</dbReference>
<comment type="caution">
    <text evidence="6">The sequence shown here is derived from an EMBL/GenBank/DDBJ whole genome shotgun (WGS) entry which is preliminary data.</text>
</comment>
<dbReference type="Gene3D" id="1.10.10.10">
    <property type="entry name" value="Winged helix-like DNA-binding domain superfamily/Winged helix DNA-binding domain"/>
    <property type="match status" value="1"/>
</dbReference>
<dbReference type="Pfam" id="PF00126">
    <property type="entry name" value="HTH_1"/>
    <property type="match status" value="1"/>
</dbReference>
<evidence type="ECO:0000259" key="5">
    <source>
        <dbReference type="PROSITE" id="PS50931"/>
    </source>
</evidence>
<dbReference type="PROSITE" id="PS50931">
    <property type="entry name" value="HTH_LYSR"/>
    <property type="match status" value="1"/>
</dbReference>